<reference evidence="3 4" key="1">
    <citation type="submission" date="2018-11" db="EMBL/GenBank/DDBJ databases">
        <authorList>
            <consortium name="Pathogen Informatics"/>
        </authorList>
    </citation>
    <scope>NUCLEOTIDE SEQUENCE [LARGE SCALE GENOMIC DNA]</scope>
</reference>
<organism evidence="3 4">
    <name type="scientific">Dibothriocephalus latus</name>
    <name type="common">Fish tapeworm</name>
    <name type="synonym">Diphyllobothrium latum</name>
    <dbReference type="NCBI Taxonomy" id="60516"/>
    <lineage>
        <taxon>Eukaryota</taxon>
        <taxon>Metazoa</taxon>
        <taxon>Spiralia</taxon>
        <taxon>Lophotrochozoa</taxon>
        <taxon>Platyhelminthes</taxon>
        <taxon>Cestoda</taxon>
        <taxon>Eucestoda</taxon>
        <taxon>Diphyllobothriidea</taxon>
        <taxon>Diphyllobothriidae</taxon>
        <taxon>Dibothriocephalus</taxon>
    </lineage>
</organism>
<keyword evidence="4" id="KW-1185">Reference proteome</keyword>
<feature type="transmembrane region" description="Helical" evidence="2">
    <location>
        <begin position="378"/>
        <end position="398"/>
    </location>
</feature>
<dbReference type="PANTHER" id="PTHR21579">
    <property type="entry name" value="PROTEIN TINCAR"/>
    <property type="match status" value="1"/>
</dbReference>
<evidence type="ECO:0000313" key="4">
    <source>
        <dbReference type="Proteomes" id="UP000281553"/>
    </source>
</evidence>
<dbReference type="EMBL" id="UYRU01053577">
    <property type="protein sequence ID" value="VDN12308.1"/>
    <property type="molecule type" value="Genomic_DNA"/>
</dbReference>
<dbReference type="Proteomes" id="UP000281553">
    <property type="component" value="Unassembled WGS sequence"/>
</dbReference>
<feature type="compositionally biased region" description="Polar residues" evidence="1">
    <location>
        <begin position="290"/>
        <end position="300"/>
    </location>
</feature>
<feature type="transmembrane region" description="Helical" evidence="2">
    <location>
        <begin position="101"/>
        <end position="121"/>
    </location>
</feature>
<accession>A0A3P7LQQ5</accession>
<feature type="compositionally biased region" description="Polar residues" evidence="1">
    <location>
        <begin position="307"/>
        <end position="326"/>
    </location>
</feature>
<dbReference type="PANTHER" id="PTHR21579:SF20">
    <property type="entry name" value="PROTEIN TINCAR"/>
    <property type="match status" value="1"/>
</dbReference>
<feature type="transmembrane region" description="Helical" evidence="2">
    <location>
        <begin position="339"/>
        <end position="366"/>
    </location>
</feature>
<protein>
    <submittedName>
        <fullName evidence="3">Uncharacterized protein</fullName>
    </submittedName>
</protein>
<evidence type="ECO:0000256" key="1">
    <source>
        <dbReference type="SAM" id="MobiDB-lite"/>
    </source>
</evidence>
<gene>
    <name evidence="3" type="ORF">DILT_LOCUS8139</name>
</gene>
<feature type="transmembrane region" description="Helical" evidence="2">
    <location>
        <begin position="128"/>
        <end position="147"/>
    </location>
</feature>
<feature type="transmembrane region" description="Helical" evidence="2">
    <location>
        <begin position="187"/>
        <end position="206"/>
    </location>
</feature>
<sequence length="470" mass="51228">MNATLPYCTWLCDKCLIPPLNSNANPNLSPFAHKSNLDWFLNGFGGPSKISSKLPPDASNDPGVDHTDRMDVPGPFLSAGILRQSSSSFPSLPFPSQPAEISIEFVILVSSLVILTLRFAAPFWFTSRAFSIIFSLYTALTGCYILLEAAAIEVLVKLTTAGTIDAAGNRISVIARDSQLVDPRVCVVISTVGFLFLLAGLAAFYASGELLFRQAVNNYARLIVAGEFDLMSQRQTSAEMFGEDRESQGSALFPVPTPELCLLSKKPLELLLGPSVIAVTTKAWRPPPTRKQTNNATTHSVLPPTMSGASDRSATLRSRRMSTSEGSPKRNAKKVKSSIAFWPAGVSGVALACLLATRACLFAPMLQCYWYSKAALPLAFVIFSILYIILWLVLWFGISVKTAWRFRLLHTPSPVSSSSRTNSPHHMPPMEGMTAPPWPLSYHPAAQRFGAGYLWPWLQYQPGWVAPNGG</sequence>
<dbReference type="AlphaFoldDB" id="A0A3P7LQQ5"/>
<evidence type="ECO:0000313" key="3">
    <source>
        <dbReference type="EMBL" id="VDN12308.1"/>
    </source>
</evidence>
<keyword evidence="2" id="KW-0472">Membrane</keyword>
<feature type="region of interest" description="Disordered" evidence="1">
    <location>
        <begin position="286"/>
        <end position="331"/>
    </location>
</feature>
<evidence type="ECO:0000256" key="2">
    <source>
        <dbReference type="SAM" id="Phobius"/>
    </source>
</evidence>
<dbReference type="InterPro" id="IPR053291">
    <property type="entry name" value="Ommatidial_diff-associated"/>
</dbReference>
<proteinExistence type="predicted"/>
<keyword evidence="2" id="KW-0812">Transmembrane</keyword>
<name>A0A3P7LQQ5_DIBLA</name>
<feature type="non-terminal residue" evidence="3">
    <location>
        <position position="470"/>
    </location>
</feature>
<dbReference type="OrthoDB" id="10033661at2759"/>
<keyword evidence="2" id="KW-1133">Transmembrane helix</keyword>